<evidence type="ECO:0000313" key="3">
    <source>
        <dbReference type="Proteomes" id="UP000265703"/>
    </source>
</evidence>
<evidence type="ECO:0000313" key="2">
    <source>
        <dbReference type="EMBL" id="RIA85361.1"/>
    </source>
</evidence>
<dbReference type="AlphaFoldDB" id="A0A397SR88"/>
<reference evidence="2 3" key="1">
    <citation type="submission" date="2018-06" db="EMBL/GenBank/DDBJ databases">
        <title>Comparative genomics reveals the genomic features of Rhizophagus irregularis, R. cerebriforme, R. diaphanum and Gigaspora rosea, and their symbiotic lifestyle signature.</title>
        <authorList>
            <person name="Morin E."/>
            <person name="San Clemente H."/>
            <person name="Chen E.C.H."/>
            <person name="De La Providencia I."/>
            <person name="Hainaut M."/>
            <person name="Kuo A."/>
            <person name="Kohler A."/>
            <person name="Murat C."/>
            <person name="Tang N."/>
            <person name="Roy S."/>
            <person name="Loubradou J."/>
            <person name="Henrissat B."/>
            <person name="Grigoriev I.V."/>
            <person name="Corradi N."/>
            <person name="Roux C."/>
            <person name="Martin F.M."/>
        </authorList>
    </citation>
    <scope>NUCLEOTIDE SEQUENCE [LARGE SCALE GENOMIC DNA]</scope>
    <source>
        <strain evidence="2 3">DAOM 227022</strain>
    </source>
</reference>
<dbReference type="Proteomes" id="UP000265703">
    <property type="component" value="Unassembled WGS sequence"/>
</dbReference>
<dbReference type="EMBL" id="QKYT01000430">
    <property type="protein sequence ID" value="RIA85361.1"/>
    <property type="molecule type" value="Genomic_DNA"/>
</dbReference>
<comment type="caution">
    <text evidence="2">The sequence shown here is derived from an EMBL/GenBank/DDBJ whole genome shotgun (WGS) entry which is preliminary data.</text>
</comment>
<dbReference type="InterPro" id="IPR013761">
    <property type="entry name" value="SAM/pointed_sf"/>
</dbReference>
<protein>
    <recommendedName>
        <fullName evidence="4">SAM domain-containing protein</fullName>
    </recommendedName>
</protein>
<gene>
    <name evidence="2" type="ORF">C1645_741628</name>
</gene>
<proteinExistence type="predicted"/>
<feature type="region of interest" description="Disordered" evidence="1">
    <location>
        <begin position="90"/>
        <end position="116"/>
    </location>
</feature>
<accession>A0A397SR88</accession>
<keyword evidence="3" id="KW-1185">Reference proteome</keyword>
<feature type="compositionally biased region" description="Basic and acidic residues" evidence="1">
    <location>
        <begin position="90"/>
        <end position="102"/>
    </location>
</feature>
<sequence>MEVKKCLKKSFERFSTDQLFNFFREQSLQVLNLNENDFSLLRKRRITGASFLCYTKEDLSQTGLEWDPRLEIYNLTKRVNEVISKMNKHTENDEEIKNEPKKKCVVPGSDHSDNSKETISKSHVVIELKVISMLGLKSGRRKKNVIESVATKHRNNCVGPRKCPDNFWFIKSKSSIKLQYEFLYLEVSGGPFISYTKVKEHIKEDQKRLAKSCKDS</sequence>
<dbReference type="Gene3D" id="1.10.150.50">
    <property type="entry name" value="Transcription Factor, Ets-1"/>
    <property type="match status" value="1"/>
</dbReference>
<evidence type="ECO:0008006" key="4">
    <source>
        <dbReference type="Google" id="ProtNLM"/>
    </source>
</evidence>
<organism evidence="2 3">
    <name type="scientific">Glomus cerebriforme</name>
    <dbReference type="NCBI Taxonomy" id="658196"/>
    <lineage>
        <taxon>Eukaryota</taxon>
        <taxon>Fungi</taxon>
        <taxon>Fungi incertae sedis</taxon>
        <taxon>Mucoromycota</taxon>
        <taxon>Glomeromycotina</taxon>
        <taxon>Glomeromycetes</taxon>
        <taxon>Glomerales</taxon>
        <taxon>Glomeraceae</taxon>
        <taxon>Glomus</taxon>
    </lineage>
</organism>
<dbReference type="OrthoDB" id="2323426at2759"/>
<name>A0A397SR88_9GLOM</name>
<evidence type="ECO:0000256" key="1">
    <source>
        <dbReference type="SAM" id="MobiDB-lite"/>
    </source>
</evidence>